<dbReference type="PROSITE" id="PS51746">
    <property type="entry name" value="PPM_2"/>
    <property type="match status" value="1"/>
</dbReference>
<evidence type="ECO:0000313" key="11">
    <source>
        <dbReference type="EMBL" id="CAI0381630.1"/>
    </source>
</evidence>
<evidence type="ECO:0000256" key="5">
    <source>
        <dbReference type="ARBA" id="ARBA00022801"/>
    </source>
</evidence>
<accession>A0AAV0H8L2</accession>
<sequence>MAAGTDFSPPFAMLNGGGYNNSSSNKDISRNLSPAAGADENSDAVKQIPNGRPPRHTIPSARLLAAADLAMDVGIVVNKLPSDEKTDFLPVFRSGSCAEEGPKRYMEDEHVCIDDLNQHLGSTTASFSSMGAFYGVFDGHGGTDAALFVRNNILRYIVDDSQFPMCVEKAIKSAFLRADYTFADDSSLDISSGTTVLTALMLGRGH</sequence>
<keyword evidence="7" id="KW-0904">Protein phosphatase</keyword>
<comment type="cofactor">
    <cofactor evidence="2">
        <name>Mg(2+)</name>
        <dbReference type="ChEBI" id="CHEBI:18420"/>
    </cofactor>
</comment>
<comment type="caution">
    <text evidence="11">The sequence shown here is derived from an EMBL/GenBank/DDBJ whole genome shotgun (WGS) entry which is preliminary data.</text>
</comment>
<dbReference type="InterPro" id="IPR000222">
    <property type="entry name" value="PP2C_BS"/>
</dbReference>
<keyword evidence="12" id="KW-1185">Reference proteome</keyword>
<dbReference type="PROSITE" id="PS01032">
    <property type="entry name" value="PPM_1"/>
    <property type="match status" value="1"/>
</dbReference>
<evidence type="ECO:0000256" key="2">
    <source>
        <dbReference type="ARBA" id="ARBA00001946"/>
    </source>
</evidence>
<dbReference type="AlphaFoldDB" id="A0AAV0H8L2"/>
<feature type="region of interest" description="Disordered" evidence="9">
    <location>
        <begin position="18"/>
        <end position="57"/>
    </location>
</feature>
<keyword evidence="4" id="KW-0479">Metal-binding</keyword>
<dbReference type="Pfam" id="PF00481">
    <property type="entry name" value="PP2C"/>
    <property type="match status" value="1"/>
</dbReference>
<dbReference type="InterPro" id="IPR001932">
    <property type="entry name" value="PPM-type_phosphatase-like_dom"/>
</dbReference>
<dbReference type="InterPro" id="IPR036457">
    <property type="entry name" value="PPM-type-like_dom_sf"/>
</dbReference>
<keyword evidence="6" id="KW-0460">Magnesium</keyword>
<name>A0AAV0H8L2_9ROSI</name>
<protein>
    <recommendedName>
        <fullName evidence="3">protein-serine/threonine phosphatase</fullName>
        <ecNumber evidence="3">3.1.3.16</ecNumber>
    </recommendedName>
</protein>
<dbReference type="EMBL" id="CAMGYJ010000002">
    <property type="protein sequence ID" value="CAI0381630.1"/>
    <property type="molecule type" value="Genomic_DNA"/>
</dbReference>
<evidence type="ECO:0000256" key="3">
    <source>
        <dbReference type="ARBA" id="ARBA00013081"/>
    </source>
</evidence>
<keyword evidence="5" id="KW-0378">Hydrolase</keyword>
<reference evidence="11" key="1">
    <citation type="submission" date="2022-08" db="EMBL/GenBank/DDBJ databases">
        <authorList>
            <person name="Gutierrez-Valencia J."/>
        </authorList>
    </citation>
    <scope>NUCLEOTIDE SEQUENCE</scope>
</reference>
<evidence type="ECO:0000256" key="9">
    <source>
        <dbReference type="SAM" id="MobiDB-lite"/>
    </source>
</evidence>
<comment type="cofactor">
    <cofactor evidence="1">
        <name>Mn(2+)</name>
        <dbReference type="ChEBI" id="CHEBI:29035"/>
    </cofactor>
</comment>
<keyword evidence="8" id="KW-0464">Manganese</keyword>
<gene>
    <name evidence="11" type="ORF">LITE_LOCUS3232</name>
</gene>
<dbReference type="EC" id="3.1.3.16" evidence="3"/>
<evidence type="ECO:0000256" key="4">
    <source>
        <dbReference type="ARBA" id="ARBA00022723"/>
    </source>
</evidence>
<proteinExistence type="predicted"/>
<dbReference type="SUPFAM" id="SSF81606">
    <property type="entry name" value="PP2C-like"/>
    <property type="match status" value="1"/>
</dbReference>
<dbReference type="GO" id="GO:0004722">
    <property type="term" value="F:protein serine/threonine phosphatase activity"/>
    <property type="evidence" value="ECO:0007669"/>
    <property type="project" value="UniProtKB-EC"/>
</dbReference>
<dbReference type="PANTHER" id="PTHR13832:SF673">
    <property type="entry name" value="PROTEIN PHOSPHATASE 2C 27-RELATED"/>
    <property type="match status" value="1"/>
</dbReference>
<evidence type="ECO:0000256" key="7">
    <source>
        <dbReference type="ARBA" id="ARBA00022912"/>
    </source>
</evidence>
<organism evidence="11 12">
    <name type="scientific">Linum tenue</name>
    <dbReference type="NCBI Taxonomy" id="586396"/>
    <lineage>
        <taxon>Eukaryota</taxon>
        <taxon>Viridiplantae</taxon>
        <taxon>Streptophyta</taxon>
        <taxon>Embryophyta</taxon>
        <taxon>Tracheophyta</taxon>
        <taxon>Spermatophyta</taxon>
        <taxon>Magnoliopsida</taxon>
        <taxon>eudicotyledons</taxon>
        <taxon>Gunneridae</taxon>
        <taxon>Pentapetalae</taxon>
        <taxon>rosids</taxon>
        <taxon>fabids</taxon>
        <taxon>Malpighiales</taxon>
        <taxon>Linaceae</taxon>
        <taxon>Linum</taxon>
    </lineage>
</organism>
<evidence type="ECO:0000256" key="1">
    <source>
        <dbReference type="ARBA" id="ARBA00001936"/>
    </source>
</evidence>
<dbReference type="InterPro" id="IPR015655">
    <property type="entry name" value="PP2C"/>
</dbReference>
<evidence type="ECO:0000256" key="8">
    <source>
        <dbReference type="ARBA" id="ARBA00023211"/>
    </source>
</evidence>
<dbReference type="Gene3D" id="3.60.40.10">
    <property type="entry name" value="PPM-type phosphatase domain"/>
    <property type="match status" value="1"/>
</dbReference>
<evidence type="ECO:0000259" key="10">
    <source>
        <dbReference type="PROSITE" id="PS51746"/>
    </source>
</evidence>
<feature type="domain" description="PPM-type phosphatase" evidence="10">
    <location>
        <begin position="93"/>
        <end position="206"/>
    </location>
</feature>
<dbReference type="PANTHER" id="PTHR13832">
    <property type="entry name" value="PROTEIN PHOSPHATASE 2C"/>
    <property type="match status" value="1"/>
</dbReference>
<dbReference type="Proteomes" id="UP001154282">
    <property type="component" value="Unassembled WGS sequence"/>
</dbReference>
<evidence type="ECO:0000256" key="6">
    <source>
        <dbReference type="ARBA" id="ARBA00022842"/>
    </source>
</evidence>
<dbReference type="GO" id="GO:0046872">
    <property type="term" value="F:metal ion binding"/>
    <property type="evidence" value="ECO:0007669"/>
    <property type="project" value="UniProtKB-KW"/>
</dbReference>
<evidence type="ECO:0000313" key="12">
    <source>
        <dbReference type="Proteomes" id="UP001154282"/>
    </source>
</evidence>